<keyword evidence="1" id="KW-0175">Coiled coil</keyword>
<reference evidence="2 3" key="1">
    <citation type="submission" date="2018-09" db="EMBL/GenBank/DDBJ databases">
        <title>The draft genome of Acinetobacter spp. strains.</title>
        <authorList>
            <person name="Qin J."/>
            <person name="Feng Y."/>
            <person name="Zong Z."/>
        </authorList>
    </citation>
    <scope>NUCLEOTIDE SEQUENCE [LARGE SCALE GENOMIC DNA]</scope>
    <source>
        <strain evidence="2 3">WCHAc060096</strain>
    </source>
</reference>
<evidence type="ECO:0000313" key="3">
    <source>
        <dbReference type="Proteomes" id="UP000269001"/>
    </source>
</evidence>
<proteinExistence type="predicted"/>
<protein>
    <submittedName>
        <fullName evidence="2">Uncharacterized protein</fullName>
    </submittedName>
</protein>
<dbReference type="RefSeq" id="WP_120370645.1">
    <property type="nucleotide sequence ID" value="NZ_RAXU01000014.1"/>
</dbReference>
<sequence>MRKFIGFIVILALLWLAKLSYDSYQLSQRFDLLQQNITQIEQNNANLNDHLVALQRQLSNPSNTASTSQGEQTLSAPIHTALNPVVVIKQQLELVQFALQQHQYIYAVDKLNQLNQSLAGYTLAPALERSLHESINKDKQAIQQFVISKNQQQQNFDDLIQLIDKDLQKAQENTHVELKRQKQHYFWEGWFQLQRVDRAPAELINRRIILKEVQLRLLLARQAINDGHLTEYQHVLSMAIQQLAQLPDQSSQDLKMRLEKLKQLPTLPVPKLITLELLG</sequence>
<comment type="caution">
    <text evidence="2">The sequence shown here is derived from an EMBL/GenBank/DDBJ whole genome shotgun (WGS) entry which is preliminary data.</text>
</comment>
<evidence type="ECO:0000313" key="2">
    <source>
        <dbReference type="EMBL" id="RKG32558.1"/>
    </source>
</evidence>
<evidence type="ECO:0000256" key="1">
    <source>
        <dbReference type="SAM" id="Coils"/>
    </source>
</evidence>
<feature type="coiled-coil region" evidence="1">
    <location>
        <begin position="30"/>
        <end position="57"/>
    </location>
</feature>
<dbReference type="AlphaFoldDB" id="A0A3A8EEQ2"/>
<name>A0A3A8EEQ2_9GAMM</name>
<dbReference type="Proteomes" id="UP000269001">
    <property type="component" value="Unassembled WGS sequence"/>
</dbReference>
<dbReference type="EMBL" id="RAXU01000014">
    <property type="protein sequence ID" value="RKG32558.1"/>
    <property type="molecule type" value="Genomic_DNA"/>
</dbReference>
<keyword evidence="3" id="KW-1185">Reference proteome</keyword>
<accession>A0A3A8EEQ2</accession>
<organism evidence="2 3">
    <name type="scientific">Acinetobacter guerrae</name>
    <dbReference type="NCBI Taxonomy" id="1843371"/>
    <lineage>
        <taxon>Bacteria</taxon>
        <taxon>Pseudomonadati</taxon>
        <taxon>Pseudomonadota</taxon>
        <taxon>Gammaproteobacteria</taxon>
        <taxon>Moraxellales</taxon>
        <taxon>Moraxellaceae</taxon>
        <taxon>Acinetobacter</taxon>
    </lineage>
</organism>
<gene>
    <name evidence="2" type="ORF">D7V21_11620</name>
</gene>